<sequence>MYNISKYHGCGNNFVIMQEAELAEQLGVPCGEESAGAYAKFAARVCDESVGVGADGFIIVRTEPVLEMVFFNRDGSRAPMCGNGIRCFAHYCRDHKIRTGDAYPVKTLAGDMVVEVKSTDPFRVQIDMGCPIFDPAAVCVESDAPDLLELELSLKDGNTLTVSSLFMGTIHTVLFVDDVEADWIETLGEEICNAPTFAEKTNVNFVKVLDDHTLQMITYERGVGMTQACGTGACASVVTAARKGLCSKTAEVILPLGSLKIEIKDDGHVMMEGPSVHVLEGKLY</sequence>
<dbReference type="Gene3D" id="3.10.310.10">
    <property type="entry name" value="Diaminopimelate Epimerase, Chain A, domain 1"/>
    <property type="match status" value="2"/>
</dbReference>
<evidence type="ECO:0000256" key="6">
    <source>
        <dbReference type="ARBA" id="ARBA00023235"/>
    </source>
</evidence>
<feature type="binding site" evidence="8">
    <location>
        <position position="202"/>
    </location>
    <ligand>
        <name>substrate</name>
    </ligand>
</feature>
<evidence type="ECO:0000256" key="8">
    <source>
        <dbReference type="HAMAP-Rule" id="MF_00197"/>
    </source>
</evidence>
<feature type="site" description="Could be important to modulate the pK values of the two catalytic cysteine residues" evidence="8">
    <location>
        <position position="220"/>
    </location>
</feature>
<comment type="subunit">
    <text evidence="8">Homodimer.</text>
</comment>
<dbReference type="NCBIfam" id="TIGR00652">
    <property type="entry name" value="DapF"/>
    <property type="match status" value="1"/>
</dbReference>
<evidence type="ECO:0000256" key="5">
    <source>
        <dbReference type="ARBA" id="ARBA00023154"/>
    </source>
</evidence>
<comment type="catalytic activity">
    <reaction evidence="7 8">
        <text>(2S,6S)-2,6-diaminopimelate = meso-2,6-diaminopimelate</text>
        <dbReference type="Rhea" id="RHEA:15393"/>
        <dbReference type="ChEBI" id="CHEBI:57609"/>
        <dbReference type="ChEBI" id="CHEBI:57791"/>
        <dbReference type="EC" id="5.1.1.7"/>
    </reaction>
</comment>
<evidence type="ECO:0000256" key="7">
    <source>
        <dbReference type="ARBA" id="ARBA00051712"/>
    </source>
</evidence>
<comment type="similarity">
    <text evidence="2 8">Belongs to the diaminopimelate epimerase family.</text>
</comment>
<keyword evidence="5 8" id="KW-0457">Lysine biosynthesis</keyword>
<dbReference type="RefSeq" id="WP_249286385.1">
    <property type="nucleotide sequence ID" value="NZ_JACRWC010000039.1"/>
</dbReference>
<keyword evidence="4 8" id="KW-0028">Amino-acid biosynthesis</keyword>
<accession>A0A923ND00</accession>
<dbReference type="SUPFAM" id="SSF54506">
    <property type="entry name" value="Diaminopimelate epimerase-like"/>
    <property type="match status" value="2"/>
</dbReference>
<reference evidence="10" key="1">
    <citation type="submission" date="2020-08" db="EMBL/GenBank/DDBJ databases">
        <authorList>
            <person name="Liu C."/>
            <person name="Sun Q."/>
        </authorList>
    </citation>
    <scope>NUCLEOTIDE SEQUENCE</scope>
    <source>
        <strain evidence="10">BX16</strain>
    </source>
</reference>
<protein>
    <recommendedName>
        <fullName evidence="3 8">Diaminopimelate epimerase</fullName>
        <shortName evidence="8">DAP epimerase</shortName>
        <ecNumber evidence="3 8">5.1.1.7</ecNumber>
    </recommendedName>
    <alternativeName>
        <fullName evidence="8">PLP-independent amino acid racemase</fullName>
    </alternativeName>
</protein>
<comment type="caution">
    <text evidence="10">The sequence shown here is derived from an EMBL/GenBank/DDBJ whole genome shotgun (WGS) entry which is preliminary data.</text>
</comment>
<organism evidence="10 11">
    <name type="scientific">Lentihominibacter faecis</name>
    <dbReference type="NCBI Taxonomy" id="2764712"/>
    <lineage>
        <taxon>Bacteria</taxon>
        <taxon>Bacillati</taxon>
        <taxon>Bacillota</taxon>
        <taxon>Clostridia</taxon>
        <taxon>Peptostreptococcales</taxon>
        <taxon>Anaerovoracaceae</taxon>
        <taxon>Lentihominibacter</taxon>
    </lineage>
</organism>
<keyword evidence="8" id="KW-0963">Cytoplasm</keyword>
<feature type="site" description="Could be important to modulate the pK values of the two catalytic cysteine residues" evidence="8">
    <location>
        <position position="171"/>
    </location>
</feature>
<gene>
    <name evidence="8" type="primary">dapF</name>
    <name evidence="10" type="ORF">H8876_02525</name>
</gene>
<dbReference type="EC" id="5.1.1.7" evidence="3 8"/>
<feature type="active site" description="Proton acceptor" evidence="8">
    <location>
        <position position="229"/>
    </location>
</feature>
<evidence type="ECO:0000256" key="9">
    <source>
        <dbReference type="PROSITE-ProRule" id="PRU10125"/>
    </source>
</evidence>
<dbReference type="GO" id="GO:0005829">
    <property type="term" value="C:cytosol"/>
    <property type="evidence" value="ECO:0007669"/>
    <property type="project" value="TreeGrafter"/>
</dbReference>
<feature type="active site" evidence="9">
    <location>
        <position position="81"/>
    </location>
</feature>
<feature type="binding site" evidence="8">
    <location>
        <position position="72"/>
    </location>
    <ligand>
        <name>substrate</name>
    </ligand>
</feature>
<dbReference type="HAMAP" id="MF_00197">
    <property type="entry name" value="DAP_epimerase"/>
    <property type="match status" value="1"/>
</dbReference>
<feature type="binding site" evidence="8">
    <location>
        <begin position="82"/>
        <end position="83"/>
    </location>
    <ligand>
        <name>substrate</name>
    </ligand>
</feature>
<feature type="active site" description="Proton donor" evidence="8">
    <location>
        <position position="81"/>
    </location>
</feature>
<evidence type="ECO:0000313" key="10">
    <source>
        <dbReference type="EMBL" id="MBC5998876.1"/>
    </source>
</evidence>
<dbReference type="InterPro" id="IPR018510">
    <property type="entry name" value="DAP_epimerase_AS"/>
</dbReference>
<proteinExistence type="inferred from homology"/>
<dbReference type="PANTHER" id="PTHR31689">
    <property type="entry name" value="DIAMINOPIMELATE EPIMERASE, CHLOROPLASTIC"/>
    <property type="match status" value="1"/>
</dbReference>
<comment type="subcellular location">
    <subcellularLocation>
        <location evidence="8">Cytoplasm</location>
    </subcellularLocation>
</comment>
<dbReference type="GO" id="GO:0009089">
    <property type="term" value="P:lysine biosynthetic process via diaminopimelate"/>
    <property type="evidence" value="ECO:0007669"/>
    <property type="project" value="UniProtKB-UniRule"/>
</dbReference>
<comment type="function">
    <text evidence="8">Catalyzes the stereoinversion of LL-2,6-diaminopimelate (L,L-DAP) to meso-diaminopimelate (meso-DAP), a precursor of L-lysine and an essential component of the bacterial peptidoglycan.</text>
</comment>
<evidence type="ECO:0000256" key="2">
    <source>
        <dbReference type="ARBA" id="ARBA00010219"/>
    </source>
</evidence>
<dbReference type="PANTHER" id="PTHR31689:SF0">
    <property type="entry name" value="DIAMINOPIMELATE EPIMERASE"/>
    <property type="match status" value="1"/>
</dbReference>
<dbReference type="AlphaFoldDB" id="A0A923ND00"/>
<dbReference type="Pfam" id="PF01678">
    <property type="entry name" value="DAP_epimerase"/>
    <property type="match status" value="2"/>
</dbReference>
<evidence type="ECO:0000313" key="11">
    <source>
        <dbReference type="Proteomes" id="UP000644115"/>
    </source>
</evidence>
<dbReference type="PROSITE" id="PS01326">
    <property type="entry name" value="DAP_EPIMERASE"/>
    <property type="match status" value="1"/>
</dbReference>
<feature type="binding site" evidence="8">
    <location>
        <begin position="230"/>
        <end position="231"/>
    </location>
    <ligand>
        <name>substrate</name>
    </ligand>
</feature>
<keyword evidence="6 8" id="KW-0413">Isomerase</keyword>
<dbReference type="EMBL" id="JACRWC010000039">
    <property type="protein sequence ID" value="MBC5998876.1"/>
    <property type="molecule type" value="Genomic_DNA"/>
</dbReference>
<feature type="binding site" evidence="8">
    <location>
        <begin position="220"/>
        <end position="221"/>
    </location>
    <ligand>
        <name>substrate</name>
    </ligand>
</feature>
<dbReference type="Proteomes" id="UP000644115">
    <property type="component" value="Unassembled WGS sequence"/>
</dbReference>
<feature type="binding site" evidence="8">
    <location>
        <position position="12"/>
    </location>
    <ligand>
        <name>substrate</name>
    </ligand>
</feature>
<keyword evidence="11" id="KW-1185">Reference proteome</keyword>
<evidence type="ECO:0000256" key="4">
    <source>
        <dbReference type="ARBA" id="ARBA00022605"/>
    </source>
</evidence>
<evidence type="ECO:0000256" key="3">
    <source>
        <dbReference type="ARBA" id="ARBA00013080"/>
    </source>
</evidence>
<evidence type="ECO:0000256" key="1">
    <source>
        <dbReference type="ARBA" id="ARBA00005196"/>
    </source>
</evidence>
<name>A0A923ND00_9FIRM</name>
<comment type="caution">
    <text evidence="8">Lacks conserved residue(s) required for the propagation of feature annotation.</text>
</comment>
<dbReference type="InterPro" id="IPR001653">
    <property type="entry name" value="DAP_epimerase_DapF"/>
</dbReference>
<comment type="pathway">
    <text evidence="1 8">Amino-acid biosynthesis; L-lysine biosynthesis via DAP pathway; DL-2,6-diaminopimelate from LL-2,6-diaminopimelate: step 1/1.</text>
</comment>
<dbReference type="GO" id="GO:0008837">
    <property type="term" value="F:diaminopimelate epimerase activity"/>
    <property type="evidence" value="ECO:0007669"/>
    <property type="project" value="UniProtKB-UniRule"/>
</dbReference>